<dbReference type="Gene3D" id="1.25.40.10">
    <property type="entry name" value="Tetratricopeptide repeat domain"/>
    <property type="match status" value="4"/>
</dbReference>
<feature type="signal peptide" evidence="5">
    <location>
        <begin position="1"/>
        <end position="18"/>
    </location>
</feature>
<dbReference type="PANTHER" id="PTHR45586:SF1">
    <property type="entry name" value="LIPOPOLYSACCHARIDE ASSEMBLY PROTEIN B"/>
    <property type="match status" value="1"/>
</dbReference>
<dbReference type="Proteomes" id="UP000295777">
    <property type="component" value="Unassembled WGS sequence"/>
</dbReference>
<gene>
    <name evidence="6" type="ORF">CLV27_0320</name>
</gene>
<protein>
    <submittedName>
        <fullName evidence="6">Tetratricopeptide repeat protein</fullName>
    </submittedName>
</protein>
<keyword evidence="2 3" id="KW-0802">TPR repeat</keyword>
<accession>A0A4R1GKF8</accession>
<evidence type="ECO:0000256" key="1">
    <source>
        <dbReference type="ARBA" id="ARBA00022737"/>
    </source>
</evidence>
<evidence type="ECO:0000313" key="6">
    <source>
        <dbReference type="EMBL" id="TCK06519.1"/>
    </source>
</evidence>
<dbReference type="InterPro" id="IPR019734">
    <property type="entry name" value="TPR_rpt"/>
</dbReference>
<reference evidence="6 7" key="1">
    <citation type="submission" date="2019-03" db="EMBL/GenBank/DDBJ databases">
        <title>Genomic Encyclopedia of Archaeal and Bacterial Type Strains, Phase II (KMG-II): from individual species to whole genera.</title>
        <authorList>
            <person name="Goeker M."/>
        </authorList>
    </citation>
    <scope>NUCLEOTIDE SEQUENCE [LARGE SCALE GENOMIC DNA]</scope>
    <source>
        <strain evidence="6 7">DSM 24425</strain>
    </source>
</reference>
<evidence type="ECO:0000256" key="3">
    <source>
        <dbReference type="PROSITE-ProRule" id="PRU00339"/>
    </source>
</evidence>
<name>A0A4R1GKF8_9BACT</name>
<keyword evidence="4" id="KW-0175">Coiled coil</keyword>
<keyword evidence="7" id="KW-1185">Reference proteome</keyword>
<dbReference type="RefSeq" id="WP_132525139.1">
    <property type="nucleotide sequence ID" value="NZ_SMFV01000001.1"/>
</dbReference>
<dbReference type="InterPro" id="IPR051012">
    <property type="entry name" value="CellSynth/LPSAsmb/PSIAsmb"/>
</dbReference>
<dbReference type="InterPro" id="IPR011990">
    <property type="entry name" value="TPR-like_helical_dom_sf"/>
</dbReference>
<sequence length="910" mass="104481">MRAKILLISAFLTTASYAADLSFGVKLFKDGLYSLASKTFSENIESLSPESFKKYYKYIYLSFLKSGDFKNLKEFIRYWEKNFPRFHRGELLSLKTLLGLKEGKPIEELIKKDDLTPLSIKDKVAFFKTIANFPPSSEELYYLLSIASKDIELKGAVKESGLLSLALKKATEEGNTSLADLIFEAYGRWFESPEERIQFVKYLERKKRFKDALLEAEKLYKKYPSDRARLELAKVLYLNGKYKEALKLLQNPKTEEERYLKAWCYFKLGEARKIPQLIGLNVSRPQTPEKIKVLLNFYKGKFELKELKKLYPELYLKALIFSFSTEIPEKVGSLHDLGYIYYERGLYMRALSTLEEAVQEGSEKLSMPRTLFLLGKLGSVNADVVSTVYTELMNSYQNTPYYAEAVVPAAKAYLLKGNTNLSLKLLKYAESQLKKRSDEVKKLIALAYRNSGNFRSSVKYFLSIKKKDGEVMTFLPFDLYQLGKKEAAYKLLKLYLKRKGLYPEVNEGRFIYLSKELKKVKELNKFRFSSPVTSLLAAAVSNNLKKIKELLPSLPEREKIAGALLLATALERKNPNRAMEYLTTVFNLSTDENTSQYAKQFINYLAFKSGNLEPLLFNDPKFIAYNPENSIETVDTLVSKAEDYVSVGEYGKAYGLLKLALERTSSQELRKEIVKKLVYIDLKRRNYSRALKDVKLLPLKNQSDKDLKNFLRFKIYLAMGKLVDAYSAAESVKDIKNIPKEERETFIAKLAGYYKLTGDREKALELLEKLVSSGNLSKLAYDDLINLAIFAEKEGKLKEANLLINEAMKKAKRKEQKVESLFWKASLQAKMGNTSEAILNYMKIAYEYPDVEPWASTAIYRAAQLFEEKGDLKQALKLYQKVVKLKRGTKEGEIAAERVKSLLQRIGKEE</sequence>
<keyword evidence="5" id="KW-0732">Signal</keyword>
<evidence type="ECO:0000313" key="7">
    <source>
        <dbReference type="Proteomes" id="UP000295777"/>
    </source>
</evidence>
<organism evidence="6 7">
    <name type="scientific">Phorcysia thermohydrogeniphila</name>
    <dbReference type="NCBI Taxonomy" id="936138"/>
    <lineage>
        <taxon>Bacteria</taxon>
        <taxon>Pseudomonadati</taxon>
        <taxon>Aquificota</taxon>
        <taxon>Aquificia</taxon>
        <taxon>Desulfurobacteriales</taxon>
        <taxon>Desulfurobacteriaceae</taxon>
        <taxon>Phorcysia</taxon>
    </lineage>
</organism>
<dbReference type="EMBL" id="SMFV01000001">
    <property type="protein sequence ID" value="TCK06519.1"/>
    <property type="molecule type" value="Genomic_DNA"/>
</dbReference>
<evidence type="ECO:0000256" key="5">
    <source>
        <dbReference type="SAM" id="SignalP"/>
    </source>
</evidence>
<dbReference type="PROSITE" id="PS50005">
    <property type="entry name" value="TPR"/>
    <property type="match status" value="1"/>
</dbReference>
<dbReference type="Pfam" id="PF12895">
    <property type="entry name" value="ANAPC3"/>
    <property type="match status" value="1"/>
</dbReference>
<evidence type="ECO:0000256" key="2">
    <source>
        <dbReference type="ARBA" id="ARBA00022803"/>
    </source>
</evidence>
<feature type="coiled-coil region" evidence="4">
    <location>
        <begin position="790"/>
        <end position="817"/>
    </location>
</feature>
<comment type="caution">
    <text evidence="6">The sequence shown here is derived from an EMBL/GenBank/DDBJ whole genome shotgun (WGS) entry which is preliminary data.</text>
</comment>
<keyword evidence="1" id="KW-0677">Repeat</keyword>
<dbReference type="SMART" id="SM00028">
    <property type="entry name" value="TPR"/>
    <property type="match status" value="7"/>
</dbReference>
<dbReference type="OrthoDB" id="8901at2"/>
<dbReference type="PANTHER" id="PTHR45586">
    <property type="entry name" value="TPR REPEAT-CONTAINING PROTEIN PA4667"/>
    <property type="match status" value="1"/>
</dbReference>
<feature type="repeat" description="TPR" evidence="3">
    <location>
        <begin position="856"/>
        <end position="889"/>
    </location>
</feature>
<proteinExistence type="predicted"/>
<evidence type="ECO:0000256" key="4">
    <source>
        <dbReference type="SAM" id="Coils"/>
    </source>
</evidence>
<dbReference type="AlphaFoldDB" id="A0A4R1GKF8"/>
<feature type="chain" id="PRO_5020619507" evidence="5">
    <location>
        <begin position="19"/>
        <end position="910"/>
    </location>
</feature>
<dbReference type="SUPFAM" id="SSF48452">
    <property type="entry name" value="TPR-like"/>
    <property type="match status" value="3"/>
</dbReference>
<dbReference type="Pfam" id="PF13174">
    <property type="entry name" value="TPR_6"/>
    <property type="match status" value="2"/>
</dbReference>